<comment type="catalytic activity">
    <reaction evidence="12 15">
        <text>L-valine + 2-oxoglutarate = 3-methyl-2-oxobutanoate + L-glutamate</text>
        <dbReference type="Rhea" id="RHEA:24813"/>
        <dbReference type="ChEBI" id="CHEBI:11851"/>
        <dbReference type="ChEBI" id="CHEBI:16810"/>
        <dbReference type="ChEBI" id="CHEBI:29985"/>
        <dbReference type="ChEBI" id="CHEBI:57762"/>
        <dbReference type="EC" id="2.6.1.42"/>
    </reaction>
</comment>
<evidence type="ECO:0000256" key="14">
    <source>
        <dbReference type="ARBA" id="ARBA00049229"/>
    </source>
</evidence>
<evidence type="ECO:0000256" key="1">
    <source>
        <dbReference type="ARBA" id="ARBA00001933"/>
    </source>
</evidence>
<name>A0A9Q4GFN8_9EURY</name>
<evidence type="ECO:0000256" key="7">
    <source>
        <dbReference type="ARBA" id="ARBA00022576"/>
    </source>
</evidence>
<organism evidence="16 17">
    <name type="scientific">Halorutilus salinus</name>
    <dbReference type="NCBI Taxonomy" id="2487751"/>
    <lineage>
        <taxon>Archaea</taxon>
        <taxon>Methanobacteriati</taxon>
        <taxon>Methanobacteriota</taxon>
        <taxon>Stenosarchaea group</taxon>
        <taxon>Halobacteria</taxon>
        <taxon>Halorutilales</taxon>
        <taxon>Halorutilaceae</taxon>
        <taxon>Halorutilus</taxon>
    </lineage>
</organism>
<dbReference type="CDD" id="cd01557">
    <property type="entry name" value="BCAT_beta_family"/>
    <property type="match status" value="1"/>
</dbReference>
<comment type="pathway">
    <text evidence="4 15">Amino-acid biosynthesis; L-valine biosynthesis; L-valine from pyruvate: step 4/4.</text>
</comment>
<dbReference type="Gene3D" id="3.20.10.10">
    <property type="entry name" value="D-amino Acid Aminotransferase, subunit A, domain 2"/>
    <property type="match status" value="1"/>
</dbReference>
<dbReference type="NCBIfam" id="NF005146">
    <property type="entry name" value="PRK06606.1"/>
    <property type="match status" value="1"/>
</dbReference>
<evidence type="ECO:0000313" key="17">
    <source>
        <dbReference type="Proteomes" id="UP001149411"/>
    </source>
</evidence>
<evidence type="ECO:0000256" key="3">
    <source>
        <dbReference type="ARBA" id="ARBA00004824"/>
    </source>
</evidence>
<evidence type="ECO:0000256" key="9">
    <source>
        <dbReference type="ARBA" id="ARBA00022679"/>
    </source>
</evidence>
<evidence type="ECO:0000256" key="4">
    <source>
        <dbReference type="ARBA" id="ARBA00004931"/>
    </source>
</evidence>
<comment type="catalytic activity">
    <reaction evidence="14 15">
        <text>L-leucine + 2-oxoglutarate = 4-methyl-2-oxopentanoate + L-glutamate</text>
        <dbReference type="Rhea" id="RHEA:18321"/>
        <dbReference type="ChEBI" id="CHEBI:16810"/>
        <dbReference type="ChEBI" id="CHEBI:17865"/>
        <dbReference type="ChEBI" id="CHEBI:29985"/>
        <dbReference type="ChEBI" id="CHEBI:57427"/>
        <dbReference type="EC" id="2.6.1.42"/>
    </reaction>
</comment>
<evidence type="ECO:0000256" key="12">
    <source>
        <dbReference type="ARBA" id="ARBA00048212"/>
    </source>
</evidence>
<dbReference type="GO" id="GO:0004084">
    <property type="term" value="F:branched-chain-amino-acid transaminase activity"/>
    <property type="evidence" value="ECO:0007669"/>
    <property type="project" value="UniProtKB-EC"/>
</dbReference>
<comment type="similarity">
    <text evidence="6 15">Belongs to the class-IV pyridoxal-phosphate-dependent aminotransferase family.</text>
</comment>
<dbReference type="InterPro" id="IPR036038">
    <property type="entry name" value="Aminotransferase-like"/>
</dbReference>
<dbReference type="PANTHER" id="PTHR42743:SF11">
    <property type="entry name" value="AMINODEOXYCHORISMATE LYASE"/>
    <property type="match status" value="1"/>
</dbReference>
<dbReference type="EMBL" id="RKLV01000002">
    <property type="protein sequence ID" value="MCX2818344.1"/>
    <property type="molecule type" value="Genomic_DNA"/>
</dbReference>
<comment type="caution">
    <text evidence="16">The sequence shown here is derived from an EMBL/GenBank/DDBJ whole genome shotgun (WGS) entry which is preliminary data.</text>
</comment>
<dbReference type="InterPro" id="IPR050571">
    <property type="entry name" value="Class-IV_PLP-Dep_Aminotrnsfr"/>
</dbReference>
<evidence type="ECO:0000256" key="13">
    <source>
        <dbReference type="ARBA" id="ARBA00048798"/>
    </source>
</evidence>
<evidence type="ECO:0000313" key="16">
    <source>
        <dbReference type="EMBL" id="MCX2818344.1"/>
    </source>
</evidence>
<dbReference type="Proteomes" id="UP001149411">
    <property type="component" value="Unassembled WGS sequence"/>
</dbReference>
<dbReference type="GO" id="GO:0008652">
    <property type="term" value="P:amino acid biosynthetic process"/>
    <property type="evidence" value="ECO:0007669"/>
    <property type="project" value="UniProtKB-KW"/>
</dbReference>
<evidence type="ECO:0000256" key="2">
    <source>
        <dbReference type="ARBA" id="ARBA00003109"/>
    </source>
</evidence>
<protein>
    <recommendedName>
        <fullName evidence="15">Branched-chain-amino-acid aminotransferase</fullName>
        <shortName evidence="15">BCAT</shortName>
        <ecNumber evidence="15">2.6.1.42</ecNumber>
    </recommendedName>
</protein>
<dbReference type="InterPro" id="IPR043131">
    <property type="entry name" value="BCAT-like_N"/>
</dbReference>
<comment type="catalytic activity">
    <reaction evidence="13 15">
        <text>L-isoleucine + 2-oxoglutarate = (S)-3-methyl-2-oxopentanoate + L-glutamate</text>
        <dbReference type="Rhea" id="RHEA:24801"/>
        <dbReference type="ChEBI" id="CHEBI:16810"/>
        <dbReference type="ChEBI" id="CHEBI:29985"/>
        <dbReference type="ChEBI" id="CHEBI:35146"/>
        <dbReference type="ChEBI" id="CHEBI:58045"/>
        <dbReference type="EC" id="2.6.1.42"/>
    </reaction>
</comment>
<dbReference type="EC" id="2.6.1.42" evidence="15"/>
<dbReference type="NCBIfam" id="TIGR01122">
    <property type="entry name" value="ilvE_I"/>
    <property type="match status" value="1"/>
</dbReference>
<dbReference type="InterPro" id="IPR005785">
    <property type="entry name" value="B_amino_transI"/>
</dbReference>
<evidence type="ECO:0000256" key="10">
    <source>
        <dbReference type="ARBA" id="ARBA00022898"/>
    </source>
</evidence>
<dbReference type="PANTHER" id="PTHR42743">
    <property type="entry name" value="AMINO-ACID AMINOTRANSFERASE"/>
    <property type="match status" value="1"/>
</dbReference>
<dbReference type="RefSeq" id="WP_266086131.1">
    <property type="nucleotide sequence ID" value="NZ_RKLV01000002.1"/>
</dbReference>
<comment type="cofactor">
    <cofactor evidence="1 15">
        <name>pyridoxal 5'-phosphate</name>
        <dbReference type="ChEBI" id="CHEBI:597326"/>
    </cofactor>
</comment>
<comment type="pathway">
    <text evidence="5 15">Amino-acid biosynthesis; L-leucine biosynthesis; L-leucine from 3-methyl-2-oxobutanoate: step 4/4.</text>
</comment>
<reference evidence="16" key="1">
    <citation type="submission" date="2022-09" db="EMBL/GenBank/DDBJ databases">
        <title>Haloadaptaus new haloarchaeum isolated from saline soil.</title>
        <authorList>
            <person name="Duran-Viseras A."/>
            <person name="Sanchez-Porro C."/>
            <person name="Ventosa A."/>
        </authorList>
    </citation>
    <scope>NUCLEOTIDE SEQUENCE</scope>
    <source>
        <strain evidence="16">F3-133</strain>
    </source>
</reference>
<keyword evidence="8 15" id="KW-0028">Amino-acid biosynthesis</keyword>
<keyword evidence="9 15" id="KW-0808">Transferase</keyword>
<sequence>MSLDELDVDKIWMDGELVDWDEAQIHVLSHVVHYGSGVFEGVRCYDTVDGPAVFRHREHYERLADSAKALGIGMEYTVGELVEATRELIRENELDSCYIRPIVFYGYDELGLNPKGCPVRTAIAVWPWGAYLGEDAINNGVDVAVSSWRKHHSSQIPTTAKITGAYVNSIMASLEAKSNGYTEAILLDKEGSVSEGPGENVFMVNDGTLYTTPVDSSILDGITRQCVMDVAEDLGYEVVEKRISRSELYTADELFFTGTAAEVTPIRSVDDRQVREDGRGPVTKEIQETFFEITEGRRDGYTDWLDYV</sequence>
<evidence type="ECO:0000256" key="5">
    <source>
        <dbReference type="ARBA" id="ARBA00005072"/>
    </source>
</evidence>
<dbReference type="Pfam" id="PF01063">
    <property type="entry name" value="Aminotran_4"/>
    <property type="match status" value="1"/>
</dbReference>
<proteinExistence type="inferred from homology"/>
<accession>A0A9Q4GFN8</accession>
<dbReference type="InterPro" id="IPR033939">
    <property type="entry name" value="BCAT_family"/>
</dbReference>
<dbReference type="InterPro" id="IPR001544">
    <property type="entry name" value="Aminotrans_IV"/>
</dbReference>
<evidence type="ECO:0000256" key="6">
    <source>
        <dbReference type="ARBA" id="ARBA00009320"/>
    </source>
</evidence>
<keyword evidence="17" id="KW-1185">Reference proteome</keyword>
<dbReference type="AlphaFoldDB" id="A0A9Q4GFN8"/>
<comment type="pathway">
    <text evidence="3 15">Amino-acid biosynthesis; L-isoleucine biosynthesis; L-isoleucine from 2-oxobutanoate: step 4/4.</text>
</comment>
<dbReference type="FunFam" id="3.20.10.10:FF:000001">
    <property type="entry name" value="Branched-chain-amino-acid aminotransferase"/>
    <property type="match status" value="1"/>
</dbReference>
<dbReference type="SUPFAM" id="SSF56752">
    <property type="entry name" value="D-aminoacid aminotransferase-like PLP-dependent enzymes"/>
    <property type="match status" value="1"/>
</dbReference>
<dbReference type="GO" id="GO:0009082">
    <property type="term" value="P:branched-chain amino acid biosynthetic process"/>
    <property type="evidence" value="ECO:0007669"/>
    <property type="project" value="UniProtKB-KW"/>
</dbReference>
<keyword evidence="7 15" id="KW-0032">Aminotransferase</keyword>
<evidence type="ECO:0000256" key="11">
    <source>
        <dbReference type="ARBA" id="ARBA00023304"/>
    </source>
</evidence>
<keyword evidence="10 15" id="KW-0663">Pyridoxal phosphate</keyword>
<dbReference type="InterPro" id="IPR043132">
    <property type="entry name" value="BCAT-like_C"/>
</dbReference>
<gene>
    <name evidence="15" type="primary">ilvE</name>
    <name evidence="16" type="ORF">EGH25_03125</name>
</gene>
<keyword evidence="11 15" id="KW-0100">Branched-chain amino acid biosynthesis</keyword>
<evidence type="ECO:0000256" key="8">
    <source>
        <dbReference type="ARBA" id="ARBA00022605"/>
    </source>
</evidence>
<dbReference type="Gene3D" id="3.30.470.10">
    <property type="match status" value="1"/>
</dbReference>
<evidence type="ECO:0000256" key="15">
    <source>
        <dbReference type="RuleBase" id="RU364094"/>
    </source>
</evidence>
<comment type="function">
    <text evidence="2 15">Acts on leucine, isoleucine and valine.</text>
</comment>